<organism evidence="1 2">
    <name type="scientific">Oxalobacter vibrioformis</name>
    <dbReference type="NCBI Taxonomy" id="933080"/>
    <lineage>
        <taxon>Bacteria</taxon>
        <taxon>Pseudomonadati</taxon>
        <taxon>Pseudomonadota</taxon>
        <taxon>Betaproteobacteria</taxon>
        <taxon>Burkholderiales</taxon>
        <taxon>Oxalobacteraceae</taxon>
        <taxon>Oxalobacter</taxon>
    </lineage>
</organism>
<accession>A0A9E9P2Y7</accession>
<keyword evidence="2" id="KW-1185">Reference proteome</keyword>
<evidence type="ECO:0008006" key="3">
    <source>
        <dbReference type="Google" id="ProtNLM"/>
    </source>
</evidence>
<evidence type="ECO:0000313" key="2">
    <source>
        <dbReference type="Proteomes" id="UP001156215"/>
    </source>
</evidence>
<sequence>MESISPVLTRLINEIPAMHEALEIEFADSTRLADMQLGYGVDVTGLDLSGPDEGDWQAQWLVFGYDYGDPVFVDTREEARGFPVYTAEHGTGSWEPQEIAASLSGFTQILLALNAAMHAEDINYRDLTAKMAPYTQNMDYWDVVIEGIEDNL</sequence>
<dbReference type="Proteomes" id="UP001156215">
    <property type="component" value="Chromosome"/>
</dbReference>
<evidence type="ECO:0000313" key="1">
    <source>
        <dbReference type="EMBL" id="WAW09690.1"/>
    </source>
</evidence>
<dbReference type="KEGG" id="ovb:NB640_10740"/>
<reference evidence="1" key="1">
    <citation type="journal article" date="2022" name="Front. Microbiol.">
        <title>New perspectives on an old grouping: The genomic and phenotypic variability of Oxalobacter formigenes and the implications for calcium oxalate stone prevention.</title>
        <authorList>
            <person name="Chmiel J.A."/>
            <person name="Carr C."/>
            <person name="Stuivenberg G.A."/>
            <person name="Venema R."/>
            <person name="Chanyi R.M."/>
            <person name="Al K.F."/>
            <person name="Giguere D."/>
            <person name="Say H."/>
            <person name="Akouris P.P."/>
            <person name="Dominguez Romero S.A."/>
            <person name="Kwong A."/>
            <person name="Tai V."/>
            <person name="Koval S.F."/>
            <person name="Razvi H."/>
            <person name="Bjazevic J."/>
            <person name="Burton J.P."/>
        </authorList>
    </citation>
    <scope>NUCLEOTIDE SEQUENCE</scope>
    <source>
        <strain evidence="1">WoOx3</strain>
    </source>
</reference>
<dbReference type="AlphaFoldDB" id="A0A9E9P2Y7"/>
<name>A0A9E9P2Y7_9BURK</name>
<dbReference type="EMBL" id="CP098242">
    <property type="protein sequence ID" value="WAW09690.1"/>
    <property type="molecule type" value="Genomic_DNA"/>
</dbReference>
<dbReference type="RefSeq" id="WP_269308695.1">
    <property type="nucleotide sequence ID" value="NZ_CP098242.1"/>
</dbReference>
<proteinExistence type="predicted"/>
<gene>
    <name evidence="1" type="ORF">NB640_10740</name>
</gene>
<protein>
    <recommendedName>
        <fullName evidence="3">SUKH superfamily protein</fullName>
    </recommendedName>
</protein>